<dbReference type="InterPro" id="IPR052309">
    <property type="entry name" value="C-type_Lectin_Domain_Fam1"/>
</dbReference>
<keyword evidence="6" id="KW-1185">Reference proteome</keyword>
<dbReference type="RefSeq" id="XP_030639583.1">
    <property type="nucleotide sequence ID" value="XM_030783723.1"/>
</dbReference>
<dbReference type="SUPFAM" id="SSF56436">
    <property type="entry name" value="C-type lectin-like"/>
    <property type="match status" value="1"/>
</dbReference>
<sequence>MEDAENHTYKPALYTTQGKQVTLVVKRGAEYVRSRTTIFLLVALLASVCANIVLGVLLANRSVLSVGMQSEEVPSLQKELTRVRRDEKVSLDQAPAGNTSSPTNLTCTPCPEGWLYIDKKCYEFSEDKLDWYNSTDSCASKGGHLAILRTQKQHDSLQKEANAIGGFDYHYWIGLSEAETVGEWNWVDNTHVNKTFWSKWDKTYKHAHNATEKMCVVFNTNGESWHSVPCNYIYKRICEKDVVWMYRE</sequence>
<keyword evidence="1" id="KW-0430">Lectin</keyword>
<keyword evidence="3" id="KW-0325">Glycoprotein</keyword>
<dbReference type="GO" id="GO:0030246">
    <property type="term" value="F:carbohydrate binding"/>
    <property type="evidence" value="ECO:0007669"/>
    <property type="project" value="UniProtKB-KW"/>
</dbReference>
<keyword evidence="4" id="KW-0812">Transmembrane</keyword>
<keyword evidence="4" id="KW-0472">Membrane</keyword>
<keyword evidence="4" id="KW-1133">Transmembrane helix</keyword>
<reference evidence="7" key="1">
    <citation type="submission" date="2025-08" db="UniProtKB">
        <authorList>
            <consortium name="RefSeq"/>
        </authorList>
    </citation>
    <scope>IDENTIFICATION</scope>
</reference>
<keyword evidence="2" id="KW-1015">Disulfide bond</keyword>
<accession>A0A6J2W5R2</accession>
<gene>
    <name evidence="7" type="primary">LOC115820233</name>
</gene>
<dbReference type="InterPro" id="IPR001304">
    <property type="entry name" value="C-type_lectin-like"/>
</dbReference>
<feature type="transmembrane region" description="Helical" evidence="4">
    <location>
        <begin position="38"/>
        <end position="59"/>
    </location>
</feature>
<evidence type="ECO:0000256" key="1">
    <source>
        <dbReference type="ARBA" id="ARBA00022734"/>
    </source>
</evidence>
<evidence type="ECO:0000313" key="6">
    <source>
        <dbReference type="Proteomes" id="UP000504632"/>
    </source>
</evidence>
<dbReference type="PANTHER" id="PTHR46490:SF6">
    <property type="entry name" value="ASIALOGLYCOPROTEIN RECEPTOR 1-LIKE-RELATED"/>
    <property type="match status" value="1"/>
</dbReference>
<evidence type="ECO:0000256" key="4">
    <source>
        <dbReference type="SAM" id="Phobius"/>
    </source>
</evidence>
<feature type="domain" description="C-type lectin" evidence="5">
    <location>
        <begin position="117"/>
        <end position="239"/>
    </location>
</feature>
<name>A0A6J2W5R2_CHACN</name>
<dbReference type="PROSITE" id="PS50041">
    <property type="entry name" value="C_TYPE_LECTIN_2"/>
    <property type="match status" value="1"/>
</dbReference>
<dbReference type="AlphaFoldDB" id="A0A6J2W5R2"/>
<dbReference type="PANTHER" id="PTHR46490">
    <property type="entry name" value="C-TYPE LECTIN DOMAIN FAMILY 12 MEMBER A-RELATED"/>
    <property type="match status" value="1"/>
</dbReference>
<dbReference type="Pfam" id="PF00059">
    <property type="entry name" value="Lectin_C"/>
    <property type="match status" value="1"/>
</dbReference>
<dbReference type="Gene3D" id="3.10.100.10">
    <property type="entry name" value="Mannose-Binding Protein A, subunit A"/>
    <property type="match status" value="1"/>
</dbReference>
<dbReference type="InterPro" id="IPR016187">
    <property type="entry name" value="CTDL_fold"/>
</dbReference>
<dbReference type="OrthoDB" id="10265275at2759"/>
<dbReference type="InParanoid" id="A0A6J2W5R2"/>
<proteinExistence type="predicted"/>
<evidence type="ECO:0000259" key="5">
    <source>
        <dbReference type="PROSITE" id="PS50041"/>
    </source>
</evidence>
<organism evidence="6 7">
    <name type="scientific">Chanos chanos</name>
    <name type="common">Milkfish</name>
    <name type="synonym">Mugil chanos</name>
    <dbReference type="NCBI Taxonomy" id="29144"/>
    <lineage>
        <taxon>Eukaryota</taxon>
        <taxon>Metazoa</taxon>
        <taxon>Chordata</taxon>
        <taxon>Craniata</taxon>
        <taxon>Vertebrata</taxon>
        <taxon>Euteleostomi</taxon>
        <taxon>Actinopterygii</taxon>
        <taxon>Neopterygii</taxon>
        <taxon>Teleostei</taxon>
        <taxon>Ostariophysi</taxon>
        <taxon>Gonorynchiformes</taxon>
        <taxon>Chanidae</taxon>
        <taxon>Chanos</taxon>
    </lineage>
</organism>
<dbReference type="SMART" id="SM00034">
    <property type="entry name" value="CLECT"/>
    <property type="match status" value="1"/>
</dbReference>
<evidence type="ECO:0000313" key="7">
    <source>
        <dbReference type="RefSeq" id="XP_030639583.1"/>
    </source>
</evidence>
<evidence type="ECO:0000256" key="2">
    <source>
        <dbReference type="ARBA" id="ARBA00023157"/>
    </source>
</evidence>
<dbReference type="Proteomes" id="UP000504632">
    <property type="component" value="Chromosome 9"/>
</dbReference>
<protein>
    <submittedName>
        <fullName evidence="7">CD209 antigen-like protein C</fullName>
    </submittedName>
</protein>
<evidence type="ECO:0000256" key="3">
    <source>
        <dbReference type="ARBA" id="ARBA00023180"/>
    </source>
</evidence>
<dbReference type="InterPro" id="IPR016186">
    <property type="entry name" value="C-type_lectin-like/link_sf"/>
</dbReference>
<dbReference type="GeneID" id="115820233"/>